<feature type="transmembrane region" description="Helical" evidence="7">
    <location>
        <begin position="340"/>
        <end position="359"/>
    </location>
</feature>
<sequence length="581" mass="63292">MGGPPHVFNKQLQWEARSRKAERIRKDCLGSDCSLQLGNMKLESLVIADRCRRGEYVLGPVHTARHTTGIGFARSIGPMITHDFCRHTSATKAFGLCHGEAATDHKRGEHLSVAAARKLNNLGFIDDQKLTSKHSIITKTRADFKSEEHDITGTVSTEGASEAVLLEGVEQTKPWGGSFKALGDGAPLFCCISVVQHGSCNVNMSIAILPMSKEFNWNSATVGLIQSSFFWGYLLTQIVGGIWADKIGGKRVLGFGVVWWSIATVLTPIAAKIGLPFLLIMRAFMGIGEGVAMPAMNNLLSKWIPVSERSRSLALVYSGMYLGSVTGLAFSPILIHKFGWPSVFYSFGSLGSIWFALWLSKAYSSPKDDPTLSLEEKELILGGSISKEPVTEIPWKRILSKAPVWALIISHFCHNWGTFILLTWMPTYYNQVLKFNLTESGLLCVLPWLTMAVFANIGGWIADTLIMQSIGFLGPAFFLTQLSNVKTPALAVLCMACSQGSDAFSQSGLYSNHQDIGPRYAGILLGLSNTAGVLAGVFGTAATGYILQKGSWDDVFKVAVALYLIGTLVWNMFSTGEKILD</sequence>
<dbReference type="PROSITE" id="PS50850">
    <property type="entry name" value="MFS"/>
    <property type="match status" value="1"/>
</dbReference>
<dbReference type="InterPro" id="IPR044777">
    <property type="entry name" value="SLC17A9-like"/>
</dbReference>
<organism evidence="9 10">
    <name type="scientific">Rehmannia glutinosa</name>
    <name type="common">Chinese foxglove</name>
    <dbReference type="NCBI Taxonomy" id="99300"/>
    <lineage>
        <taxon>Eukaryota</taxon>
        <taxon>Viridiplantae</taxon>
        <taxon>Streptophyta</taxon>
        <taxon>Embryophyta</taxon>
        <taxon>Tracheophyta</taxon>
        <taxon>Spermatophyta</taxon>
        <taxon>Magnoliopsida</taxon>
        <taxon>eudicotyledons</taxon>
        <taxon>Gunneridae</taxon>
        <taxon>Pentapetalae</taxon>
        <taxon>asterids</taxon>
        <taxon>lamiids</taxon>
        <taxon>Lamiales</taxon>
        <taxon>Orobanchaceae</taxon>
        <taxon>Rehmannieae</taxon>
        <taxon>Rehmannia</taxon>
    </lineage>
</organism>
<proteinExistence type="inferred from homology"/>
<feature type="transmembrane region" description="Helical" evidence="7">
    <location>
        <begin position="520"/>
        <end position="543"/>
    </location>
</feature>
<evidence type="ECO:0000259" key="8">
    <source>
        <dbReference type="PROSITE" id="PS50850"/>
    </source>
</evidence>
<evidence type="ECO:0000256" key="1">
    <source>
        <dbReference type="ARBA" id="ARBA00004141"/>
    </source>
</evidence>
<keyword evidence="10" id="KW-1185">Reference proteome</keyword>
<feature type="transmembrane region" description="Helical" evidence="7">
    <location>
        <begin position="252"/>
        <end position="271"/>
    </location>
</feature>
<evidence type="ECO:0000256" key="2">
    <source>
        <dbReference type="ARBA" id="ARBA00022692"/>
    </source>
</evidence>
<name>A0ABR0XT18_REHGL</name>
<dbReference type="Gene3D" id="1.20.1250.20">
    <property type="entry name" value="MFS general substrate transporter like domains"/>
    <property type="match status" value="2"/>
</dbReference>
<feature type="domain" description="Major facilitator superfamily (MFS) profile" evidence="8">
    <location>
        <begin position="186"/>
        <end position="578"/>
    </location>
</feature>
<feature type="transmembrane region" description="Helical" evidence="7">
    <location>
        <begin position="555"/>
        <end position="573"/>
    </location>
</feature>
<dbReference type="InterPro" id="IPR036259">
    <property type="entry name" value="MFS_trans_sf"/>
</dbReference>
<dbReference type="PANTHER" id="PTHR11662">
    <property type="entry name" value="SOLUTE CARRIER FAMILY 17"/>
    <property type="match status" value="1"/>
</dbReference>
<evidence type="ECO:0000256" key="4">
    <source>
        <dbReference type="ARBA" id="ARBA00023136"/>
    </source>
</evidence>
<dbReference type="Proteomes" id="UP001318860">
    <property type="component" value="Unassembled WGS sequence"/>
</dbReference>
<evidence type="ECO:0000256" key="6">
    <source>
        <dbReference type="ARBA" id="ARBA00044504"/>
    </source>
</evidence>
<feature type="transmembrane region" description="Helical" evidence="7">
    <location>
        <begin position="445"/>
        <end position="462"/>
    </location>
</feature>
<evidence type="ECO:0000313" key="10">
    <source>
        <dbReference type="Proteomes" id="UP001318860"/>
    </source>
</evidence>
<evidence type="ECO:0000313" key="9">
    <source>
        <dbReference type="EMBL" id="KAK6162311.1"/>
    </source>
</evidence>
<keyword evidence="4 7" id="KW-0472">Membrane</keyword>
<comment type="similarity">
    <text evidence="6">Belongs to the major facilitator superfamily. Phosphate:H(+) symporter (TC 2.A.1.9) family.</text>
</comment>
<reference evidence="9 10" key="1">
    <citation type="journal article" date="2021" name="Comput. Struct. Biotechnol. J.">
        <title>De novo genome assembly of the potent medicinal plant Rehmannia glutinosa using nanopore technology.</title>
        <authorList>
            <person name="Ma L."/>
            <person name="Dong C."/>
            <person name="Song C."/>
            <person name="Wang X."/>
            <person name="Zheng X."/>
            <person name="Niu Y."/>
            <person name="Chen S."/>
            <person name="Feng W."/>
        </authorList>
    </citation>
    <scope>NUCLEOTIDE SEQUENCE [LARGE SCALE GENOMIC DNA]</scope>
    <source>
        <strain evidence="9">DH-2019</strain>
    </source>
</reference>
<gene>
    <name evidence="9" type="ORF">DH2020_002152</name>
</gene>
<evidence type="ECO:0000256" key="3">
    <source>
        <dbReference type="ARBA" id="ARBA00022989"/>
    </source>
</evidence>
<protein>
    <recommendedName>
        <fullName evidence="8">Major facilitator superfamily (MFS) profile domain-containing protein</fullName>
    </recommendedName>
</protein>
<feature type="transmembrane region" description="Helical" evidence="7">
    <location>
        <begin position="228"/>
        <end position="245"/>
    </location>
</feature>
<comment type="subcellular location">
    <subcellularLocation>
        <location evidence="1">Membrane</location>
        <topology evidence="1">Multi-pass membrane protein</topology>
    </subcellularLocation>
</comment>
<feature type="transmembrane region" description="Helical" evidence="7">
    <location>
        <begin position="404"/>
        <end position="425"/>
    </location>
</feature>
<comment type="caution">
    <text evidence="9">The sequence shown here is derived from an EMBL/GenBank/DDBJ whole genome shotgun (WGS) entry which is preliminary data.</text>
</comment>
<dbReference type="InterPro" id="IPR020846">
    <property type="entry name" value="MFS_dom"/>
</dbReference>
<evidence type="ECO:0000256" key="5">
    <source>
        <dbReference type="ARBA" id="ARBA00024362"/>
    </source>
</evidence>
<dbReference type="InterPro" id="IPR050382">
    <property type="entry name" value="MFS_Na/Anion_cotransporter"/>
</dbReference>
<comment type="similarity">
    <text evidence="5">Belongs to the major facilitator superfamily. Sodium/anion cotransporter (TC 2.A.1.14) family.</text>
</comment>
<dbReference type="SUPFAM" id="SSF103473">
    <property type="entry name" value="MFS general substrate transporter"/>
    <property type="match status" value="1"/>
</dbReference>
<feature type="transmembrane region" description="Helical" evidence="7">
    <location>
        <begin position="312"/>
        <end position="334"/>
    </location>
</feature>
<dbReference type="PANTHER" id="PTHR11662:SF255">
    <property type="entry name" value="ASCORBATE TRANSPORTER, CHLOROPLASTIC"/>
    <property type="match status" value="1"/>
</dbReference>
<feature type="transmembrane region" description="Helical" evidence="7">
    <location>
        <begin position="277"/>
        <end position="300"/>
    </location>
</feature>
<dbReference type="CDD" id="cd17380">
    <property type="entry name" value="MFS_SLC17A9_like"/>
    <property type="match status" value="1"/>
</dbReference>
<accession>A0ABR0XT18</accession>
<dbReference type="Pfam" id="PF07690">
    <property type="entry name" value="MFS_1"/>
    <property type="match status" value="1"/>
</dbReference>
<dbReference type="InterPro" id="IPR011701">
    <property type="entry name" value="MFS"/>
</dbReference>
<dbReference type="EMBL" id="JABTTQ020000002">
    <property type="protein sequence ID" value="KAK6162311.1"/>
    <property type="molecule type" value="Genomic_DNA"/>
</dbReference>
<keyword evidence="2 7" id="KW-0812">Transmembrane</keyword>
<keyword evidence="3 7" id="KW-1133">Transmembrane helix</keyword>
<evidence type="ECO:0000256" key="7">
    <source>
        <dbReference type="SAM" id="Phobius"/>
    </source>
</evidence>